<dbReference type="InterPro" id="IPR037464">
    <property type="entry name" value="Taspase1"/>
</dbReference>
<dbReference type="InterPro" id="IPR000246">
    <property type="entry name" value="Peptidase_T2"/>
</dbReference>
<accession>A0AAW1CLL9</accession>
<evidence type="ECO:0000313" key="2">
    <source>
        <dbReference type="EMBL" id="KAK9498385.1"/>
    </source>
</evidence>
<dbReference type="Proteomes" id="UP001461498">
    <property type="component" value="Unassembled WGS sequence"/>
</dbReference>
<dbReference type="GO" id="GO:0005737">
    <property type="term" value="C:cytoplasm"/>
    <property type="evidence" value="ECO:0007669"/>
    <property type="project" value="TreeGrafter"/>
</dbReference>
<dbReference type="InterPro" id="IPR029055">
    <property type="entry name" value="Ntn_hydrolases_N"/>
</dbReference>
<comment type="similarity">
    <text evidence="1">Belongs to the Ntn-hydrolase family.</text>
</comment>
<dbReference type="AlphaFoldDB" id="A0AAW1CLL9"/>
<comment type="caution">
    <text evidence="2">The sequence shown here is derived from an EMBL/GenBank/DDBJ whole genome shotgun (WGS) entry which is preliminary data.</text>
</comment>
<protein>
    <submittedName>
        <fullName evidence="2">Uncharacterized protein</fullName>
    </submittedName>
</protein>
<organism evidence="2 3">
    <name type="scientific">Rhynocoris fuscipes</name>
    <dbReference type="NCBI Taxonomy" id="488301"/>
    <lineage>
        <taxon>Eukaryota</taxon>
        <taxon>Metazoa</taxon>
        <taxon>Ecdysozoa</taxon>
        <taxon>Arthropoda</taxon>
        <taxon>Hexapoda</taxon>
        <taxon>Insecta</taxon>
        <taxon>Pterygota</taxon>
        <taxon>Neoptera</taxon>
        <taxon>Paraneoptera</taxon>
        <taxon>Hemiptera</taxon>
        <taxon>Heteroptera</taxon>
        <taxon>Panheteroptera</taxon>
        <taxon>Cimicomorpha</taxon>
        <taxon>Reduviidae</taxon>
        <taxon>Harpactorinae</taxon>
        <taxon>Harpactorini</taxon>
        <taxon>Rhynocoris</taxon>
    </lineage>
</organism>
<dbReference type="GO" id="GO:0004298">
    <property type="term" value="F:threonine-type endopeptidase activity"/>
    <property type="evidence" value="ECO:0007669"/>
    <property type="project" value="InterPro"/>
</dbReference>
<sequence length="160" mass="17378">MTGFIGIHIGAGNHSDNLKPQYDVLCKTACTKAMDLLRNGKSAIEVICLATKVLEDSELTNTGIGSNLTWDGTVECDASLMDGETLNFGGIGAVPNVKNPILAARKVFDDHLMVGEGGRKIAEEVGLIVEPNSLLTNRTIRAHRKYRRKVEKIDKELEVS</sequence>
<gene>
    <name evidence="2" type="ORF">O3M35_003031</name>
</gene>
<keyword evidence="3" id="KW-1185">Reference proteome</keyword>
<dbReference type="PANTHER" id="PTHR10188">
    <property type="entry name" value="L-ASPARAGINASE"/>
    <property type="match status" value="1"/>
</dbReference>
<dbReference type="PANTHER" id="PTHR10188:SF8">
    <property type="entry name" value="THREONINE ASPARTASE 1"/>
    <property type="match status" value="1"/>
</dbReference>
<proteinExistence type="inferred from homology"/>
<dbReference type="CDD" id="cd04514">
    <property type="entry name" value="Taspase1_like"/>
    <property type="match status" value="1"/>
</dbReference>
<evidence type="ECO:0000256" key="1">
    <source>
        <dbReference type="ARBA" id="ARBA00010872"/>
    </source>
</evidence>
<reference evidence="2 3" key="1">
    <citation type="submission" date="2022-12" db="EMBL/GenBank/DDBJ databases">
        <title>Chromosome-level genome assembly of true bugs.</title>
        <authorList>
            <person name="Ma L."/>
            <person name="Li H."/>
        </authorList>
    </citation>
    <scope>NUCLEOTIDE SEQUENCE [LARGE SCALE GENOMIC DNA]</scope>
    <source>
        <strain evidence="2">Lab_2022b</strain>
    </source>
</reference>
<name>A0AAW1CLL9_9HEMI</name>
<dbReference type="EMBL" id="JAPXFL010000012">
    <property type="protein sequence ID" value="KAK9498385.1"/>
    <property type="molecule type" value="Genomic_DNA"/>
</dbReference>
<dbReference type="GO" id="GO:0051604">
    <property type="term" value="P:protein maturation"/>
    <property type="evidence" value="ECO:0007669"/>
    <property type="project" value="TreeGrafter"/>
</dbReference>
<dbReference type="SUPFAM" id="SSF56235">
    <property type="entry name" value="N-terminal nucleophile aminohydrolases (Ntn hydrolases)"/>
    <property type="match status" value="1"/>
</dbReference>
<evidence type="ECO:0000313" key="3">
    <source>
        <dbReference type="Proteomes" id="UP001461498"/>
    </source>
</evidence>
<dbReference type="Pfam" id="PF01112">
    <property type="entry name" value="Asparaginase_2"/>
    <property type="match status" value="1"/>
</dbReference>